<dbReference type="PANTHER" id="PTHR10907">
    <property type="entry name" value="REGUCALCIN"/>
    <property type="match status" value="1"/>
</dbReference>
<dbReference type="Proteomes" id="UP000076077">
    <property type="component" value="Chromosome"/>
</dbReference>
<feature type="binding site" evidence="3">
    <location>
        <position position="105"/>
    </location>
    <ligand>
        <name>substrate</name>
    </ligand>
</feature>
<sequence>MRELSAECVWPAGATLGEGPVWVARERAVYWVDIKEYRLHRYIPESRERASWRINAQVSALAPRAGGGFVCATRDGFALLFLDGGTARLELLGGPEGDLPGNRFNDGKTDAVGRFWAGSMDDGERAPSGALYRLDTDLRWQRLDADYVITNGPAFSPDGGTLYHTDTLRRRIYAFEVSDSGSLQNKRLFLQLPDSAGYPDGMTVDSEGCLWVCHWGGWGISRFSPGGDVVGRIALPVSNVTSCTFGGGGRDQLYITSARKGLSEAELERQPLAGGLFCCRPGVSGLETPLFQG</sequence>
<dbReference type="SUPFAM" id="SSF63829">
    <property type="entry name" value="Calcium-dependent phosphotriesterase"/>
    <property type="match status" value="1"/>
</dbReference>
<evidence type="ECO:0000256" key="1">
    <source>
        <dbReference type="ARBA" id="ARBA00008853"/>
    </source>
</evidence>
<dbReference type="GO" id="GO:0005509">
    <property type="term" value="F:calcium ion binding"/>
    <property type="evidence" value="ECO:0007669"/>
    <property type="project" value="TreeGrafter"/>
</dbReference>
<dbReference type="Pfam" id="PF08450">
    <property type="entry name" value="SGL"/>
    <property type="match status" value="1"/>
</dbReference>
<proteinExistence type="inferred from homology"/>
<dbReference type="PRINTS" id="PR01790">
    <property type="entry name" value="SMP30FAMILY"/>
</dbReference>
<gene>
    <name evidence="5" type="ORF">A3224_13600</name>
</gene>
<dbReference type="Gene3D" id="2.120.10.30">
    <property type="entry name" value="TolB, C-terminal domain"/>
    <property type="match status" value="1"/>
</dbReference>
<dbReference type="EMBL" id="CP014864">
    <property type="protein sequence ID" value="AMX03471.1"/>
    <property type="molecule type" value="Genomic_DNA"/>
</dbReference>
<dbReference type="GO" id="GO:0004341">
    <property type="term" value="F:gluconolactonase activity"/>
    <property type="evidence" value="ECO:0007669"/>
    <property type="project" value="TreeGrafter"/>
</dbReference>
<dbReference type="RefSeq" id="WP_067155713.1">
    <property type="nucleotide sequence ID" value="NZ_CP014864.1"/>
</dbReference>
<dbReference type="InterPro" id="IPR013658">
    <property type="entry name" value="SGL"/>
</dbReference>
<organism evidence="5 6">
    <name type="scientific">Microbulbifer thermotolerans</name>
    <dbReference type="NCBI Taxonomy" id="252514"/>
    <lineage>
        <taxon>Bacteria</taxon>
        <taxon>Pseudomonadati</taxon>
        <taxon>Pseudomonadota</taxon>
        <taxon>Gammaproteobacteria</taxon>
        <taxon>Cellvibrionales</taxon>
        <taxon>Microbulbiferaceae</taxon>
        <taxon>Microbulbifer</taxon>
    </lineage>
</organism>
<evidence type="ECO:0000256" key="2">
    <source>
        <dbReference type="PIRSR" id="PIRSR605511-1"/>
    </source>
</evidence>
<comment type="cofactor">
    <cofactor evidence="3">
        <name>Zn(2+)</name>
        <dbReference type="ChEBI" id="CHEBI:29105"/>
    </cofactor>
    <text evidence="3">Binds 1 divalent metal cation per subunit.</text>
</comment>
<feature type="domain" description="SMP-30/Gluconolactonase/LRE-like region" evidence="4">
    <location>
        <begin position="16"/>
        <end position="259"/>
    </location>
</feature>
<evidence type="ECO:0000313" key="5">
    <source>
        <dbReference type="EMBL" id="AMX03471.1"/>
    </source>
</evidence>
<feature type="active site" description="Proton donor/acceptor" evidence="2">
    <location>
        <position position="200"/>
    </location>
</feature>
<keyword evidence="3" id="KW-0479">Metal-binding</keyword>
<dbReference type="PANTHER" id="PTHR10907:SF47">
    <property type="entry name" value="REGUCALCIN"/>
    <property type="match status" value="1"/>
</dbReference>
<dbReference type="InterPro" id="IPR011042">
    <property type="entry name" value="6-blade_b-propeller_TolB-like"/>
</dbReference>
<accession>A0A143HPP7</accession>
<dbReference type="KEGG" id="mthd:A3224_13600"/>
<comment type="similarity">
    <text evidence="1">Belongs to the SMP-30/CGR1 family.</text>
</comment>
<dbReference type="STRING" id="252514.A3224_13600"/>
<keyword evidence="6" id="KW-1185">Reference proteome</keyword>
<protein>
    <recommendedName>
        <fullName evidence="4">SMP-30/Gluconolactonase/LRE-like region domain-containing protein</fullName>
    </recommendedName>
</protein>
<reference evidence="6" key="1">
    <citation type="submission" date="2016-03" db="EMBL/GenBank/DDBJ databases">
        <authorList>
            <person name="Lee Y.-S."/>
            <person name="Choi Y.-L."/>
        </authorList>
    </citation>
    <scope>NUCLEOTIDE SEQUENCE [LARGE SCALE GENOMIC DNA]</scope>
    <source>
        <strain evidence="6">DAU221</strain>
    </source>
</reference>
<feature type="binding site" evidence="3">
    <location>
        <position position="103"/>
    </location>
    <ligand>
        <name>substrate</name>
    </ligand>
</feature>
<dbReference type="GeneID" id="76609069"/>
<evidence type="ECO:0000256" key="3">
    <source>
        <dbReference type="PIRSR" id="PIRSR605511-2"/>
    </source>
</evidence>
<feature type="binding site" evidence="3">
    <location>
        <position position="200"/>
    </location>
    <ligand>
        <name>a divalent metal cation</name>
        <dbReference type="ChEBI" id="CHEBI:60240"/>
    </ligand>
</feature>
<dbReference type="OrthoDB" id="9775406at2"/>
<dbReference type="AlphaFoldDB" id="A0A143HPP7"/>
<feature type="binding site" evidence="3">
    <location>
        <position position="18"/>
    </location>
    <ligand>
        <name>a divalent metal cation</name>
        <dbReference type="ChEBI" id="CHEBI:60240"/>
    </ligand>
</feature>
<dbReference type="InterPro" id="IPR005511">
    <property type="entry name" value="SMP-30"/>
</dbReference>
<feature type="binding site" evidence="3">
    <location>
        <position position="151"/>
    </location>
    <ligand>
        <name>a divalent metal cation</name>
        <dbReference type="ChEBI" id="CHEBI:60240"/>
    </ligand>
</feature>
<evidence type="ECO:0000259" key="4">
    <source>
        <dbReference type="Pfam" id="PF08450"/>
    </source>
</evidence>
<keyword evidence="3" id="KW-0862">Zinc</keyword>
<evidence type="ECO:0000313" key="6">
    <source>
        <dbReference type="Proteomes" id="UP000076077"/>
    </source>
</evidence>
<dbReference type="GO" id="GO:0019853">
    <property type="term" value="P:L-ascorbic acid biosynthetic process"/>
    <property type="evidence" value="ECO:0007669"/>
    <property type="project" value="TreeGrafter"/>
</dbReference>
<name>A0A143HPP7_MICTH</name>